<feature type="compositionally biased region" description="Low complexity" evidence="1">
    <location>
        <begin position="148"/>
        <end position="157"/>
    </location>
</feature>
<feature type="compositionally biased region" description="Basic and acidic residues" evidence="1">
    <location>
        <begin position="49"/>
        <end position="90"/>
    </location>
</feature>
<feature type="compositionally biased region" description="Low complexity" evidence="1">
    <location>
        <begin position="93"/>
        <end position="103"/>
    </location>
</feature>
<evidence type="ECO:0000313" key="3">
    <source>
        <dbReference type="Proteomes" id="UP000266841"/>
    </source>
</evidence>
<feature type="non-terminal residue" evidence="2">
    <location>
        <position position="1"/>
    </location>
</feature>
<organism evidence="2 3">
    <name type="scientific">Thalassiosira oceanica</name>
    <name type="common">Marine diatom</name>
    <dbReference type="NCBI Taxonomy" id="159749"/>
    <lineage>
        <taxon>Eukaryota</taxon>
        <taxon>Sar</taxon>
        <taxon>Stramenopiles</taxon>
        <taxon>Ochrophyta</taxon>
        <taxon>Bacillariophyta</taxon>
        <taxon>Coscinodiscophyceae</taxon>
        <taxon>Thalassiosirophycidae</taxon>
        <taxon>Thalassiosirales</taxon>
        <taxon>Thalassiosiraceae</taxon>
        <taxon>Thalassiosira</taxon>
    </lineage>
</organism>
<keyword evidence="3" id="KW-1185">Reference proteome</keyword>
<accession>K0RDW4</accession>
<evidence type="ECO:0000313" key="2">
    <source>
        <dbReference type="EMBL" id="EJK50459.1"/>
    </source>
</evidence>
<proteinExistence type="predicted"/>
<comment type="caution">
    <text evidence="2">The sequence shown here is derived from an EMBL/GenBank/DDBJ whole genome shotgun (WGS) entry which is preliminary data.</text>
</comment>
<feature type="compositionally biased region" description="Low complexity" evidence="1">
    <location>
        <begin position="172"/>
        <end position="193"/>
    </location>
</feature>
<gene>
    <name evidence="2" type="ORF">THAOC_30568</name>
</gene>
<feature type="region of interest" description="Disordered" evidence="1">
    <location>
        <begin position="1"/>
        <end position="234"/>
    </location>
</feature>
<protein>
    <submittedName>
        <fullName evidence="2">Uncharacterized protein</fullName>
    </submittedName>
</protein>
<feature type="compositionally biased region" description="Low complexity" evidence="1">
    <location>
        <begin position="122"/>
        <end position="137"/>
    </location>
</feature>
<evidence type="ECO:0000256" key="1">
    <source>
        <dbReference type="SAM" id="MobiDB-lite"/>
    </source>
</evidence>
<dbReference type="EMBL" id="AGNL01043641">
    <property type="protein sequence ID" value="EJK50459.1"/>
    <property type="molecule type" value="Genomic_DNA"/>
</dbReference>
<name>K0RDW4_THAOC</name>
<dbReference type="Proteomes" id="UP000266841">
    <property type="component" value="Unassembled WGS sequence"/>
</dbReference>
<reference evidence="2 3" key="1">
    <citation type="journal article" date="2012" name="Genome Biol.">
        <title>Genome and low-iron response of an oceanic diatom adapted to chronic iron limitation.</title>
        <authorList>
            <person name="Lommer M."/>
            <person name="Specht M."/>
            <person name="Roy A.S."/>
            <person name="Kraemer L."/>
            <person name="Andreson R."/>
            <person name="Gutowska M.A."/>
            <person name="Wolf J."/>
            <person name="Bergner S.V."/>
            <person name="Schilhabel M.B."/>
            <person name="Klostermeier U.C."/>
            <person name="Beiko R.G."/>
            <person name="Rosenstiel P."/>
            <person name="Hippler M."/>
            <person name="Laroche J."/>
        </authorList>
    </citation>
    <scope>NUCLEOTIDE SEQUENCE [LARGE SCALE GENOMIC DNA]</scope>
    <source>
        <strain evidence="2 3">CCMP1005</strain>
    </source>
</reference>
<dbReference type="AlphaFoldDB" id="K0RDW4"/>
<sequence length="252" mass="26885">GYSRVMGCLLGPGSRPSGTPATAWRRLRARREGHEPAPPDAAHLPPGRSEPRAVRPREARGWRGQEDRRLAYGVHEGRAVRDRTHRREGTAEPVLVQPRSLLRVPPPVRAGRRARPQRRGEPAGPAVRAPNPAVPRGQGVGGRPGRRPPVAHVPVPRDGLPQVGRRQEGDGLRPSGAPLRPGGRARPGRALGLPPTPRGHVRRQAPEAGQAVMSALRTARPGEARALSTTSTSSAAAAVVVDAMIFRKPSAI</sequence>